<dbReference type="PANTHER" id="PTHR31313">
    <property type="entry name" value="TY1 ENHANCER ACTIVATOR"/>
    <property type="match status" value="1"/>
</dbReference>
<proteinExistence type="predicted"/>
<feature type="domain" description="Xylanolytic transcriptional activator regulatory" evidence="9">
    <location>
        <begin position="296"/>
        <end position="375"/>
    </location>
</feature>
<dbReference type="InterPro" id="IPR036864">
    <property type="entry name" value="Zn2-C6_fun-type_DNA-bd_sf"/>
</dbReference>
<evidence type="ECO:0000256" key="8">
    <source>
        <dbReference type="SAM" id="MobiDB-lite"/>
    </source>
</evidence>
<keyword evidence="4" id="KW-0805">Transcription regulation</keyword>
<dbReference type="SMART" id="SM00906">
    <property type="entry name" value="Fungal_trans"/>
    <property type="match status" value="1"/>
</dbReference>
<dbReference type="AlphaFoldDB" id="A0A0G4M9M6"/>
<feature type="region of interest" description="Disordered" evidence="8">
    <location>
        <begin position="72"/>
        <end position="109"/>
    </location>
</feature>
<evidence type="ECO:0000256" key="4">
    <source>
        <dbReference type="ARBA" id="ARBA00023015"/>
    </source>
</evidence>
<dbReference type="InterPro" id="IPR007219">
    <property type="entry name" value="XnlR_reg_dom"/>
</dbReference>
<keyword evidence="3" id="KW-0862">Zinc</keyword>
<keyword evidence="5" id="KW-0238">DNA-binding</keyword>
<evidence type="ECO:0000313" key="10">
    <source>
        <dbReference type="EMBL" id="CRK30994.1"/>
    </source>
</evidence>
<evidence type="ECO:0000256" key="2">
    <source>
        <dbReference type="ARBA" id="ARBA00022723"/>
    </source>
</evidence>
<keyword evidence="11" id="KW-1185">Reference proteome</keyword>
<evidence type="ECO:0000256" key="1">
    <source>
        <dbReference type="ARBA" id="ARBA00004123"/>
    </source>
</evidence>
<protein>
    <recommendedName>
        <fullName evidence="9">Xylanolytic transcriptional activator regulatory domain-containing protein</fullName>
    </recommendedName>
</protein>
<evidence type="ECO:0000256" key="6">
    <source>
        <dbReference type="ARBA" id="ARBA00023163"/>
    </source>
</evidence>
<dbReference type="EMBL" id="CVQH01021574">
    <property type="protein sequence ID" value="CRK30994.1"/>
    <property type="molecule type" value="Genomic_DNA"/>
</dbReference>
<evidence type="ECO:0000256" key="7">
    <source>
        <dbReference type="ARBA" id="ARBA00023242"/>
    </source>
</evidence>
<comment type="subcellular location">
    <subcellularLocation>
        <location evidence="1">Nucleus</location>
    </subcellularLocation>
</comment>
<keyword evidence="6" id="KW-0804">Transcription</keyword>
<dbReference type="CDD" id="cd12148">
    <property type="entry name" value="fungal_TF_MHR"/>
    <property type="match status" value="1"/>
</dbReference>
<keyword evidence="7" id="KW-0539">Nucleus</keyword>
<feature type="compositionally biased region" description="Basic and acidic residues" evidence="8">
    <location>
        <begin position="163"/>
        <end position="177"/>
    </location>
</feature>
<dbReference type="STRING" id="100787.A0A0G4M9M6"/>
<organism evidence="10 11">
    <name type="scientific">Verticillium longisporum</name>
    <name type="common">Verticillium dahliae var. longisporum</name>
    <dbReference type="NCBI Taxonomy" id="100787"/>
    <lineage>
        <taxon>Eukaryota</taxon>
        <taxon>Fungi</taxon>
        <taxon>Dikarya</taxon>
        <taxon>Ascomycota</taxon>
        <taxon>Pezizomycotina</taxon>
        <taxon>Sordariomycetes</taxon>
        <taxon>Hypocreomycetidae</taxon>
        <taxon>Glomerellales</taxon>
        <taxon>Plectosphaerellaceae</taxon>
        <taxon>Verticillium</taxon>
    </lineage>
</organism>
<evidence type="ECO:0000313" key="11">
    <source>
        <dbReference type="Proteomes" id="UP000044602"/>
    </source>
</evidence>
<dbReference type="GO" id="GO:0008270">
    <property type="term" value="F:zinc ion binding"/>
    <property type="evidence" value="ECO:0007669"/>
    <property type="project" value="InterPro"/>
</dbReference>
<dbReference type="GO" id="GO:0000981">
    <property type="term" value="F:DNA-binding transcription factor activity, RNA polymerase II-specific"/>
    <property type="evidence" value="ECO:0007669"/>
    <property type="project" value="InterPro"/>
</dbReference>
<name>A0A0G4M9M6_VERLO</name>
<dbReference type="InterPro" id="IPR051615">
    <property type="entry name" value="Transcr_Regulatory_Elem"/>
</dbReference>
<dbReference type="PANTHER" id="PTHR31313:SF81">
    <property type="entry name" value="TY1 ENHANCER ACTIVATOR"/>
    <property type="match status" value="1"/>
</dbReference>
<dbReference type="Gene3D" id="4.10.240.10">
    <property type="entry name" value="Zn(2)-C6 fungal-type DNA-binding domain"/>
    <property type="match status" value="1"/>
</dbReference>
<dbReference type="InterPro" id="IPR001138">
    <property type="entry name" value="Zn2Cys6_DnaBD"/>
</dbReference>
<dbReference type="Proteomes" id="UP000044602">
    <property type="component" value="Unassembled WGS sequence"/>
</dbReference>
<feature type="region of interest" description="Disordered" evidence="8">
    <location>
        <begin position="150"/>
        <end position="177"/>
    </location>
</feature>
<dbReference type="Pfam" id="PF00172">
    <property type="entry name" value="Zn_clus"/>
    <property type="match status" value="1"/>
</dbReference>
<evidence type="ECO:0000256" key="5">
    <source>
        <dbReference type="ARBA" id="ARBA00023125"/>
    </source>
</evidence>
<accession>A0A0G4M9M6</accession>
<sequence length="636" mass="70851">MKIKCDRQNPCSKCRAAKVDCSYPSGGERSRFKCSPASKKHVQALESQVNSLELFIQDLASADDATRSRLLAGISSSSPPSYQPHPPPASQPLRVDDHVPSAASGSPSEFGDLVLARAREGRMCKLAAARKASQFYGGTSLFMQLSETTAPNPQQLAGPSESPGERRLGPDTETTHSDNMEYQAYPFQPKDETCRQLMATFFQTVYQYNMCVYREYFLRDYHAESGPYYSDTLMFSICAVGASISQEPALRALLPVFLKCAGAMVFESLELPDLTTLQSLIILGHLEIGQGRSSKGWLFCGMAFRLTHEMGLHLDQGNWTSSKSESSVDREILRRVYWAVFIVDKQMSLYFGRPPALYPHEADVRNTIRIPYPPEWESLLDSYISKSTSSTAFEDGLATVSSFTHQAELAKIFHVLIVDVFENRLRQTCATKAAATAQQVHISLVKWLATLPQKLHWNQWTVGQVPPYVLHLHMVFHTGMIILHRPPRQQLDDDAIAAGEGVETLPLDFVHTLSAAAEVVMMKRFLEKSTWDDKDISKPLAQVLDAMEDVQSVYPCMRGIRDSILENIKSEGVNEEAQQHQYGVELELMDLLQSAAAPFPGAWGTEDAESATSADLGFLLTDDFLNQHYSWDNAGI</sequence>
<evidence type="ECO:0000256" key="3">
    <source>
        <dbReference type="ARBA" id="ARBA00022833"/>
    </source>
</evidence>
<dbReference type="GO" id="GO:0006351">
    <property type="term" value="P:DNA-templated transcription"/>
    <property type="evidence" value="ECO:0007669"/>
    <property type="project" value="InterPro"/>
</dbReference>
<dbReference type="GO" id="GO:0005634">
    <property type="term" value="C:nucleus"/>
    <property type="evidence" value="ECO:0007669"/>
    <property type="project" value="UniProtKB-SubCell"/>
</dbReference>
<dbReference type="CDD" id="cd00067">
    <property type="entry name" value="GAL4"/>
    <property type="match status" value="1"/>
</dbReference>
<gene>
    <name evidence="10" type="ORF">BN1708_015887</name>
</gene>
<keyword evidence="2" id="KW-0479">Metal-binding</keyword>
<reference evidence="10 11" key="1">
    <citation type="submission" date="2015-05" db="EMBL/GenBank/DDBJ databases">
        <authorList>
            <person name="Wang D.B."/>
            <person name="Wang M."/>
        </authorList>
    </citation>
    <scope>NUCLEOTIDE SEQUENCE [LARGE SCALE GENOMIC DNA]</scope>
    <source>
        <strain evidence="10">VL1</strain>
    </source>
</reference>
<feature type="compositionally biased region" description="Pro residues" evidence="8">
    <location>
        <begin position="81"/>
        <end position="90"/>
    </location>
</feature>
<dbReference type="Pfam" id="PF04082">
    <property type="entry name" value="Fungal_trans"/>
    <property type="match status" value="1"/>
</dbReference>
<dbReference type="GO" id="GO:0003677">
    <property type="term" value="F:DNA binding"/>
    <property type="evidence" value="ECO:0007669"/>
    <property type="project" value="UniProtKB-KW"/>
</dbReference>
<evidence type="ECO:0000259" key="9">
    <source>
        <dbReference type="SMART" id="SM00906"/>
    </source>
</evidence>